<evidence type="ECO:0000256" key="9">
    <source>
        <dbReference type="ARBA" id="ARBA00082964"/>
    </source>
</evidence>
<dbReference type="AlphaFoldDB" id="R7T990"/>
<evidence type="ECO:0000256" key="10">
    <source>
        <dbReference type="PROSITE-ProRule" id="PRU00354"/>
    </source>
</evidence>
<dbReference type="PANTHER" id="PTHR11558:SF11">
    <property type="entry name" value="SPERMIDINE SYNTHASE"/>
    <property type="match status" value="1"/>
</dbReference>
<feature type="active site" description="Proton acceptor" evidence="10">
    <location>
        <position position="161"/>
    </location>
</feature>
<dbReference type="OMA" id="FLYHEMM"/>
<evidence type="ECO:0000259" key="12">
    <source>
        <dbReference type="PROSITE" id="PS51006"/>
    </source>
</evidence>
<dbReference type="FunFam" id="2.30.140.10:FF:000001">
    <property type="entry name" value="SPE3p Spermidine synthase"/>
    <property type="match status" value="1"/>
</dbReference>
<dbReference type="PROSITE" id="PS01330">
    <property type="entry name" value="PABS_1"/>
    <property type="match status" value="1"/>
</dbReference>
<dbReference type="Proteomes" id="UP000014760">
    <property type="component" value="Unassembled WGS sequence"/>
</dbReference>
<comment type="pathway">
    <text evidence="1">Amine and polyamine biosynthesis; spermidine biosynthesis; spermidine from putrescine: step 1/1.</text>
</comment>
<evidence type="ECO:0000313" key="14">
    <source>
        <dbReference type="EnsemblMetazoa" id="CapteP156944"/>
    </source>
</evidence>
<dbReference type="SUPFAM" id="SSF53335">
    <property type="entry name" value="S-adenosyl-L-methionine-dependent methyltransferases"/>
    <property type="match status" value="1"/>
</dbReference>
<dbReference type="Gene3D" id="2.30.140.10">
    <property type="entry name" value="Spermidine synthase, tetramerisation domain"/>
    <property type="match status" value="1"/>
</dbReference>
<dbReference type="InterPro" id="IPR001045">
    <property type="entry name" value="Spermi_synthase"/>
</dbReference>
<dbReference type="NCBIfam" id="TIGR00417">
    <property type="entry name" value="speE"/>
    <property type="match status" value="1"/>
</dbReference>
<comment type="function">
    <text evidence="7">Catalyzes the production of spermidine from putrescine and decarboxylated S-adenosylmethionine (dcSAM). Has a strong preference for putrescine as substrate, and has very low activity towards 1,3-diaminopropane. Has extremely low activity towards spermidine.</text>
</comment>
<reference evidence="13 15" key="2">
    <citation type="journal article" date="2013" name="Nature">
        <title>Insights into bilaterian evolution from three spiralian genomes.</title>
        <authorList>
            <person name="Simakov O."/>
            <person name="Marletaz F."/>
            <person name="Cho S.J."/>
            <person name="Edsinger-Gonzales E."/>
            <person name="Havlak P."/>
            <person name="Hellsten U."/>
            <person name="Kuo D.H."/>
            <person name="Larsson T."/>
            <person name="Lv J."/>
            <person name="Arendt D."/>
            <person name="Savage R."/>
            <person name="Osoegawa K."/>
            <person name="de Jong P."/>
            <person name="Grimwood J."/>
            <person name="Chapman J.A."/>
            <person name="Shapiro H."/>
            <person name="Aerts A."/>
            <person name="Otillar R.P."/>
            <person name="Terry A.Y."/>
            <person name="Boore J.L."/>
            <person name="Grigoriev I.V."/>
            <person name="Lindberg D.R."/>
            <person name="Seaver E.C."/>
            <person name="Weisblat D.A."/>
            <person name="Putnam N.H."/>
            <person name="Rokhsar D.S."/>
        </authorList>
    </citation>
    <scope>NUCLEOTIDE SEQUENCE</scope>
    <source>
        <strain evidence="13 15">I ESC-2004</strain>
    </source>
</reference>
<evidence type="ECO:0000256" key="2">
    <source>
        <dbReference type="ARBA" id="ARBA00007867"/>
    </source>
</evidence>
<gene>
    <name evidence="13" type="ORF">CAPTEDRAFT_156944</name>
</gene>
<evidence type="ECO:0000313" key="15">
    <source>
        <dbReference type="Proteomes" id="UP000014760"/>
    </source>
</evidence>
<name>R7T990_CAPTE</name>
<comment type="catalytic activity">
    <reaction evidence="6">
        <text>S-adenosyl 3-(methylsulfanyl)propylamine + putrescine = S-methyl-5'-thioadenosine + spermidine + H(+)</text>
        <dbReference type="Rhea" id="RHEA:12721"/>
        <dbReference type="ChEBI" id="CHEBI:15378"/>
        <dbReference type="ChEBI" id="CHEBI:17509"/>
        <dbReference type="ChEBI" id="CHEBI:57443"/>
        <dbReference type="ChEBI" id="CHEBI:57834"/>
        <dbReference type="ChEBI" id="CHEBI:326268"/>
        <dbReference type="EC" id="2.5.1.16"/>
    </reaction>
</comment>
<dbReference type="EnsemblMetazoa" id="CapteT156944">
    <property type="protein sequence ID" value="CapteP156944"/>
    <property type="gene ID" value="CapteG156944"/>
</dbReference>
<dbReference type="InterPro" id="IPR037163">
    <property type="entry name" value="Spermidine_synt_N_sf"/>
</dbReference>
<evidence type="ECO:0000256" key="11">
    <source>
        <dbReference type="RuleBase" id="RU003836"/>
    </source>
</evidence>
<feature type="domain" description="PABS" evidence="12">
    <location>
        <begin position="6"/>
        <end position="241"/>
    </location>
</feature>
<dbReference type="GO" id="GO:0005829">
    <property type="term" value="C:cytosol"/>
    <property type="evidence" value="ECO:0007669"/>
    <property type="project" value="TreeGrafter"/>
</dbReference>
<evidence type="ECO:0000256" key="8">
    <source>
        <dbReference type="ARBA" id="ARBA00072554"/>
    </source>
</evidence>
<dbReference type="PROSITE" id="PS51006">
    <property type="entry name" value="PABS_2"/>
    <property type="match status" value="1"/>
</dbReference>
<evidence type="ECO:0000256" key="6">
    <source>
        <dbReference type="ARBA" id="ARBA00049307"/>
    </source>
</evidence>
<reference evidence="15" key="1">
    <citation type="submission" date="2012-12" db="EMBL/GenBank/DDBJ databases">
        <authorList>
            <person name="Hellsten U."/>
            <person name="Grimwood J."/>
            <person name="Chapman J.A."/>
            <person name="Shapiro H."/>
            <person name="Aerts A."/>
            <person name="Otillar R.P."/>
            <person name="Terry A.Y."/>
            <person name="Boore J.L."/>
            <person name="Simakov O."/>
            <person name="Marletaz F."/>
            <person name="Cho S.-J."/>
            <person name="Edsinger-Gonzales E."/>
            <person name="Havlak P."/>
            <person name="Kuo D.-H."/>
            <person name="Larsson T."/>
            <person name="Lv J."/>
            <person name="Arendt D."/>
            <person name="Savage R."/>
            <person name="Osoegawa K."/>
            <person name="de Jong P."/>
            <person name="Lindberg D.R."/>
            <person name="Seaver E.C."/>
            <person name="Weisblat D.A."/>
            <person name="Putnam N.H."/>
            <person name="Grigoriev I.V."/>
            <person name="Rokhsar D.S."/>
        </authorList>
    </citation>
    <scope>NUCLEOTIDE SEQUENCE</scope>
    <source>
        <strain evidence="15">I ESC-2004</strain>
    </source>
</reference>
<comment type="subunit">
    <text evidence="3">Homodimer or homotetramer.</text>
</comment>
<dbReference type="Pfam" id="PF01564">
    <property type="entry name" value="Spermine_synth"/>
    <property type="match status" value="1"/>
</dbReference>
<dbReference type="GO" id="GO:0004766">
    <property type="term" value="F:spermidine synthase activity"/>
    <property type="evidence" value="ECO:0007669"/>
    <property type="project" value="UniProtKB-EC"/>
</dbReference>
<keyword evidence="5 10" id="KW-0808">Transferase</keyword>
<dbReference type="InterPro" id="IPR030374">
    <property type="entry name" value="PABS"/>
</dbReference>
<dbReference type="GO" id="GO:0008295">
    <property type="term" value="P:spermidine biosynthetic process"/>
    <property type="evidence" value="ECO:0007669"/>
    <property type="project" value="TreeGrafter"/>
</dbReference>
<evidence type="ECO:0000256" key="7">
    <source>
        <dbReference type="ARBA" id="ARBA00053963"/>
    </source>
</evidence>
<sequence length="292" mass="32739">MNGIREGWFSEVNALWPGQCMSLEVEEVLLHEKSPFQDVMMLKTKHHGNALILDGVIQVTESDEFSYHEIGSNVPLNAHPNPEKVLIIGGGDGGMAREVCRNPAVKSVTQCEIDELVVNACKKYLPNLAVGFDDPKMNLIIGDGFDFMGKHKGEFDVIITDSSDPFGPAKVLFEKPYYQLMMEALRPGGIIASQGECLWLHLDLIRDMFKFCREIFPVVDYTTVSVPTYPSGQIGFMLCSLNPETNFRKPVRTFTDEEIETLGLKYYNTEMHAASFVLPHFAKKVLEGKAQK</sequence>
<evidence type="ECO:0000256" key="4">
    <source>
        <dbReference type="ARBA" id="ARBA00012455"/>
    </source>
</evidence>
<dbReference type="EMBL" id="AMQN01015582">
    <property type="status" value="NOT_ANNOTATED_CDS"/>
    <property type="molecule type" value="Genomic_DNA"/>
</dbReference>
<dbReference type="NCBIfam" id="NF002010">
    <property type="entry name" value="PRK00811.1"/>
    <property type="match status" value="1"/>
</dbReference>
<dbReference type="STRING" id="283909.R7T990"/>
<evidence type="ECO:0000256" key="5">
    <source>
        <dbReference type="ARBA" id="ARBA00022679"/>
    </source>
</evidence>
<dbReference type="EC" id="2.5.1.16" evidence="4"/>
<organism evidence="13">
    <name type="scientific">Capitella teleta</name>
    <name type="common">Polychaete worm</name>
    <dbReference type="NCBI Taxonomy" id="283909"/>
    <lineage>
        <taxon>Eukaryota</taxon>
        <taxon>Metazoa</taxon>
        <taxon>Spiralia</taxon>
        <taxon>Lophotrochozoa</taxon>
        <taxon>Annelida</taxon>
        <taxon>Polychaeta</taxon>
        <taxon>Sedentaria</taxon>
        <taxon>Scolecida</taxon>
        <taxon>Capitellidae</taxon>
        <taxon>Capitella</taxon>
    </lineage>
</organism>
<reference evidence="14" key="3">
    <citation type="submission" date="2015-06" db="UniProtKB">
        <authorList>
            <consortium name="EnsemblMetazoa"/>
        </authorList>
    </citation>
    <scope>IDENTIFICATION</scope>
</reference>
<keyword evidence="15" id="KW-1185">Reference proteome</keyword>
<proteinExistence type="inferred from homology"/>
<dbReference type="OrthoDB" id="38125at2759"/>
<dbReference type="PANTHER" id="PTHR11558">
    <property type="entry name" value="SPERMIDINE/SPERMINE SYNTHASE"/>
    <property type="match status" value="1"/>
</dbReference>
<dbReference type="CDD" id="cd02440">
    <property type="entry name" value="AdoMet_MTases"/>
    <property type="match status" value="1"/>
</dbReference>
<evidence type="ECO:0000313" key="13">
    <source>
        <dbReference type="EMBL" id="ELT87970.1"/>
    </source>
</evidence>
<dbReference type="EMBL" id="KB312037">
    <property type="protein sequence ID" value="ELT87970.1"/>
    <property type="molecule type" value="Genomic_DNA"/>
</dbReference>
<evidence type="ECO:0000256" key="3">
    <source>
        <dbReference type="ARBA" id="ARBA00011774"/>
    </source>
</evidence>
<dbReference type="InterPro" id="IPR029063">
    <property type="entry name" value="SAM-dependent_MTases_sf"/>
</dbReference>
<dbReference type="FunCoup" id="R7T990">
    <property type="interactions" value="1183"/>
</dbReference>
<evidence type="ECO:0000256" key="1">
    <source>
        <dbReference type="ARBA" id="ARBA00005123"/>
    </source>
</evidence>
<dbReference type="InterPro" id="IPR030373">
    <property type="entry name" value="PABS_CS"/>
</dbReference>
<dbReference type="InterPro" id="IPR035246">
    <property type="entry name" value="Spermidine_synt_N"/>
</dbReference>
<accession>R7T990</accession>
<dbReference type="HOGENOM" id="CLU_048199_1_0_1"/>
<dbReference type="Gene3D" id="3.40.50.150">
    <property type="entry name" value="Vaccinia Virus protein VP39"/>
    <property type="match status" value="1"/>
</dbReference>
<dbReference type="HAMAP" id="MF_00198">
    <property type="entry name" value="Spermidine_synth"/>
    <property type="match status" value="1"/>
</dbReference>
<comment type="similarity">
    <text evidence="2 11">Belongs to the spermidine/spermine synthase family.</text>
</comment>
<keyword evidence="10" id="KW-0620">Polyamine biosynthesis</keyword>
<dbReference type="Pfam" id="PF17284">
    <property type="entry name" value="Spermine_synt_N"/>
    <property type="match status" value="1"/>
</dbReference>
<protein>
    <recommendedName>
        <fullName evidence="8">Spermidine synthase</fullName>
        <ecNumber evidence="4">2.5.1.16</ecNumber>
    </recommendedName>
    <alternativeName>
        <fullName evidence="9">Putrescine aminopropyltransferase</fullName>
    </alternativeName>
</protein>
<dbReference type="FunFam" id="3.40.50.150:FF:000013">
    <property type="entry name" value="Spermidine synthase"/>
    <property type="match status" value="1"/>
</dbReference>